<evidence type="ECO:0000259" key="1">
    <source>
        <dbReference type="Pfam" id="PF12680"/>
    </source>
</evidence>
<gene>
    <name evidence="2" type="ORF">GGR43_001460</name>
</gene>
<dbReference type="Pfam" id="PF12680">
    <property type="entry name" value="SnoaL_2"/>
    <property type="match status" value="1"/>
</dbReference>
<evidence type="ECO:0000313" key="3">
    <source>
        <dbReference type="Proteomes" id="UP000571950"/>
    </source>
</evidence>
<dbReference type="Gene3D" id="3.10.450.50">
    <property type="match status" value="1"/>
</dbReference>
<dbReference type="InterPro" id="IPR032710">
    <property type="entry name" value="NTF2-like_dom_sf"/>
</dbReference>
<dbReference type="EMBL" id="JACIDT010000004">
    <property type="protein sequence ID" value="MBB3925745.1"/>
    <property type="molecule type" value="Genomic_DNA"/>
</dbReference>
<dbReference type="InterPro" id="IPR037401">
    <property type="entry name" value="SnoaL-like"/>
</dbReference>
<dbReference type="Proteomes" id="UP000571950">
    <property type="component" value="Unassembled WGS sequence"/>
</dbReference>
<evidence type="ECO:0000313" key="2">
    <source>
        <dbReference type="EMBL" id="MBB3925745.1"/>
    </source>
</evidence>
<sequence length="130" mass="14375">MNNSQIVQHFFTVMNEAGPAEAASRFGTADLIWWTPGGGEIQNHLDGLTRLIETHFDERGITLTIEGITAEGERVAVEARSEGRLRTGARYANRYHWLFILRDGKIAVAREYNDTAHVKEVLGPLLAGAA</sequence>
<name>A0A7W6BF17_9SPHN</name>
<reference evidence="2 3" key="1">
    <citation type="submission" date="2020-08" db="EMBL/GenBank/DDBJ databases">
        <title>Genomic Encyclopedia of Type Strains, Phase IV (KMG-IV): sequencing the most valuable type-strain genomes for metagenomic binning, comparative biology and taxonomic classification.</title>
        <authorList>
            <person name="Goeker M."/>
        </authorList>
    </citation>
    <scope>NUCLEOTIDE SEQUENCE [LARGE SCALE GENOMIC DNA]</scope>
    <source>
        <strain evidence="2 3">DSM 26189</strain>
    </source>
</reference>
<dbReference type="RefSeq" id="WP_188071301.1">
    <property type="nucleotide sequence ID" value="NZ_BSPS01000020.1"/>
</dbReference>
<organism evidence="2 3">
    <name type="scientific">Sphingobium jiangsuense</name>
    <dbReference type="NCBI Taxonomy" id="870476"/>
    <lineage>
        <taxon>Bacteria</taxon>
        <taxon>Pseudomonadati</taxon>
        <taxon>Pseudomonadota</taxon>
        <taxon>Alphaproteobacteria</taxon>
        <taxon>Sphingomonadales</taxon>
        <taxon>Sphingomonadaceae</taxon>
        <taxon>Sphingobium</taxon>
    </lineage>
</organism>
<feature type="domain" description="SnoaL-like" evidence="1">
    <location>
        <begin position="7"/>
        <end position="107"/>
    </location>
</feature>
<accession>A0A7W6BF17</accession>
<protein>
    <recommendedName>
        <fullName evidence="1">SnoaL-like domain-containing protein</fullName>
    </recommendedName>
</protein>
<dbReference type="PANTHER" id="PTHR41252">
    <property type="entry name" value="BLR2505 PROTEIN"/>
    <property type="match status" value="1"/>
</dbReference>
<proteinExistence type="predicted"/>
<keyword evidence="3" id="KW-1185">Reference proteome</keyword>
<dbReference type="SUPFAM" id="SSF54427">
    <property type="entry name" value="NTF2-like"/>
    <property type="match status" value="1"/>
</dbReference>
<dbReference type="PANTHER" id="PTHR41252:SF1">
    <property type="entry name" value="BLR2505 PROTEIN"/>
    <property type="match status" value="1"/>
</dbReference>
<comment type="caution">
    <text evidence="2">The sequence shown here is derived from an EMBL/GenBank/DDBJ whole genome shotgun (WGS) entry which is preliminary data.</text>
</comment>
<dbReference type="AlphaFoldDB" id="A0A7W6BF17"/>